<keyword evidence="7" id="KW-0735">Signal-anchor</keyword>
<keyword evidence="4" id="KW-0328">Glycosyltransferase</keyword>
<comment type="pathway">
    <text evidence="2">Protein modification; protein glycosylation.</text>
</comment>
<evidence type="ECO:0000259" key="12">
    <source>
        <dbReference type="SMART" id="SM00672"/>
    </source>
</evidence>
<dbReference type="InterPro" id="IPR006598">
    <property type="entry name" value="CAP10"/>
</dbReference>
<feature type="compositionally biased region" description="Polar residues" evidence="11">
    <location>
        <begin position="168"/>
        <end position="188"/>
    </location>
</feature>
<dbReference type="PANTHER" id="PTHR19300">
    <property type="entry name" value="BETA-1,4-GALACTOSYLTRANSFERASE"/>
    <property type="match status" value="1"/>
</dbReference>
<dbReference type="InterPro" id="IPR029044">
    <property type="entry name" value="Nucleotide-diphossugar_trans"/>
</dbReference>
<evidence type="ECO:0000256" key="4">
    <source>
        <dbReference type="ARBA" id="ARBA00022676"/>
    </source>
</evidence>
<accession>A0A9N8E7V7</accession>
<evidence type="ECO:0000256" key="2">
    <source>
        <dbReference type="ARBA" id="ARBA00004922"/>
    </source>
</evidence>
<evidence type="ECO:0000313" key="13">
    <source>
        <dbReference type="EMBL" id="CAB9516367.1"/>
    </source>
</evidence>
<dbReference type="Pfam" id="PF05686">
    <property type="entry name" value="Glyco_transf_90"/>
    <property type="match status" value="1"/>
</dbReference>
<keyword evidence="10" id="KW-0325">Glycoprotein</keyword>
<dbReference type="SUPFAM" id="SSF53448">
    <property type="entry name" value="Nucleotide-diphospho-sugar transferases"/>
    <property type="match status" value="1"/>
</dbReference>
<dbReference type="InterPro" id="IPR027791">
    <property type="entry name" value="Galactosyl_T_C"/>
</dbReference>
<keyword evidence="9" id="KW-0472">Membrane</keyword>
<dbReference type="Proteomes" id="UP001153069">
    <property type="component" value="Unassembled WGS sequence"/>
</dbReference>
<dbReference type="EMBL" id="CAICTM010000777">
    <property type="protein sequence ID" value="CAB9516367.1"/>
    <property type="molecule type" value="Genomic_DNA"/>
</dbReference>
<comment type="caution">
    <text evidence="13">The sequence shown here is derived from an EMBL/GenBank/DDBJ whole genome shotgun (WGS) entry which is preliminary data.</text>
</comment>
<dbReference type="OrthoDB" id="541052at2759"/>
<name>A0A9N8E7V7_9STRA</name>
<evidence type="ECO:0000256" key="10">
    <source>
        <dbReference type="ARBA" id="ARBA00023180"/>
    </source>
</evidence>
<feature type="compositionally biased region" description="Polar residues" evidence="11">
    <location>
        <begin position="283"/>
        <end position="295"/>
    </location>
</feature>
<feature type="compositionally biased region" description="Gly residues" evidence="11">
    <location>
        <begin position="307"/>
        <end position="329"/>
    </location>
</feature>
<dbReference type="PANTHER" id="PTHR19300:SF57">
    <property type="entry name" value="BETA-1,4-N-ACETYLGALACTOSAMINYLTRANSFERASE"/>
    <property type="match status" value="1"/>
</dbReference>
<feature type="region of interest" description="Disordered" evidence="11">
    <location>
        <begin position="1"/>
        <end position="349"/>
    </location>
</feature>
<evidence type="ECO:0000256" key="5">
    <source>
        <dbReference type="ARBA" id="ARBA00022679"/>
    </source>
</evidence>
<dbReference type="GO" id="GO:0005975">
    <property type="term" value="P:carbohydrate metabolic process"/>
    <property type="evidence" value="ECO:0007669"/>
    <property type="project" value="InterPro"/>
</dbReference>
<reference evidence="13" key="1">
    <citation type="submission" date="2020-06" db="EMBL/GenBank/DDBJ databases">
        <authorList>
            <consortium name="Plant Systems Biology data submission"/>
        </authorList>
    </citation>
    <scope>NUCLEOTIDE SEQUENCE</scope>
    <source>
        <strain evidence="13">D6</strain>
    </source>
</reference>
<feature type="compositionally biased region" description="Low complexity" evidence="11">
    <location>
        <begin position="135"/>
        <end position="154"/>
    </location>
</feature>
<organism evidence="13 14">
    <name type="scientific">Seminavis robusta</name>
    <dbReference type="NCBI Taxonomy" id="568900"/>
    <lineage>
        <taxon>Eukaryota</taxon>
        <taxon>Sar</taxon>
        <taxon>Stramenopiles</taxon>
        <taxon>Ochrophyta</taxon>
        <taxon>Bacillariophyta</taxon>
        <taxon>Bacillariophyceae</taxon>
        <taxon>Bacillariophycidae</taxon>
        <taxon>Naviculales</taxon>
        <taxon>Naviculaceae</taxon>
        <taxon>Seminavis</taxon>
    </lineage>
</organism>
<dbReference type="Pfam" id="PF02709">
    <property type="entry name" value="Glyco_transf_7C"/>
    <property type="match status" value="1"/>
</dbReference>
<evidence type="ECO:0000256" key="9">
    <source>
        <dbReference type="ARBA" id="ARBA00023136"/>
    </source>
</evidence>
<feature type="compositionally biased region" description="Basic and acidic residues" evidence="11">
    <location>
        <begin position="196"/>
        <end position="210"/>
    </location>
</feature>
<feature type="region of interest" description="Disordered" evidence="11">
    <location>
        <begin position="433"/>
        <end position="452"/>
    </location>
</feature>
<feature type="compositionally biased region" description="Gly residues" evidence="11">
    <location>
        <begin position="34"/>
        <end position="46"/>
    </location>
</feature>
<dbReference type="GO" id="GO:0005794">
    <property type="term" value="C:Golgi apparatus"/>
    <property type="evidence" value="ECO:0007669"/>
    <property type="project" value="TreeGrafter"/>
</dbReference>
<dbReference type="InterPro" id="IPR003859">
    <property type="entry name" value="Galactosyl_T"/>
</dbReference>
<feature type="compositionally biased region" description="Polar residues" evidence="11">
    <location>
        <begin position="14"/>
        <end position="27"/>
    </location>
</feature>
<evidence type="ECO:0000256" key="7">
    <source>
        <dbReference type="ARBA" id="ARBA00022968"/>
    </source>
</evidence>
<feature type="compositionally biased region" description="Polar residues" evidence="11">
    <location>
        <begin position="232"/>
        <end position="249"/>
    </location>
</feature>
<sequence length="1192" mass="135718">MSSYVPPHRRRNTGDNANSQQGSNNSRFGDRQGGRGGRGGGRGGGYQRDDGYQNSGGRYSGRGRGGHGRGGGGGGYRNNNSPPRGGYDGPSQEQQRGGDDNNRPSFDNPCRQHDGAHPWHECPANRHSPNYDPTQQQGGYNQGRDYGRRNNYNNAQDHTDHVDAAASSGGSNSRFAQAENSRWNNDSSGGRGGGYRHQDDRNNNNRDYHQGGRYSGGRGGDRGGGGYGYHGNNNSPPRGGYSNQYDGPSQQQQRGRDDNNRPSFDNPCRQHDGAHPWHECPANRNSRSYDPTQQGGYHHHRDNYNTGRGGGRGSGGGYYNNNSGRGGGRSNYQHDNNNRNRQQQPRQYNYKTPEIRGMLGDAGDSPEWLAACKKFPNGVPRFESLDECTRWSLDYVSTHGGSNNAEPHLQHIFTMLTHWRHVKDMLLPSIQAARREPSTKTNEEASSNNIYENPEKTQAVTAAMDARLDVPFHRRTTATSTWNTLRYLFFHMRCGMFVMIRNGKLRIFSPFVNPEYRNTWSHALTLENDDLDAYYAEKRNKYRPENVCPDKSQWWANGNILCNEVSKPRNGAKDQHWGDHFMAPLRDMLAEACRLREMPDCEFFLNKRDYPQCKVNMEKGVPVEPYGFIYDKDDRDPAQDVDLAPEHTFASLAPVVSFYAASEDRFTDLPWPSSEDWEAATGKVFPHTFMHKYKRGGELQMQGSPRDLFTEANFRKFERSWDEGRVATAFFRGTASGGGTTLDTNQRLKLADLSNSWKDDPVKGGEEPYLDAALTGWNLRDKKIAESPMTFLRPNTLPFTAGREHFTPIYEQSKYKYLVYVDGHCAACRYGFLMRLGSVILKVESRQVADRLWYFPLLQPGVDHIPVKADLSDLEEKIRWCREHDDECRIIGENAKRLYETYVAREGLLDYVQMACRRIASRYDPCDDNKTSVAIIVPYRDLHSSQQRAAHLKQFVPHMLKFLSGLESQGRIVDYHIYIVEQSDDGRKFNRGKLLNIGFQAASHAKDKAHDVFIFHDVDLLPDQDLGRWYSQYPTRPIHIARVWDRYSNNPKYFGGVVSFSSLDFQRINGFPNNFWGWGGEDDEMQRRLVKVGVQFDAPDAGALQDLEGMSLEEKLNFLRQNRAWKNAVKWEAADEHDKTWTTNGLSDLQYEHIETVFLDDTEHSSKITVDVQFNGNHWTNDKAGIDFQRRD</sequence>
<evidence type="ECO:0000256" key="11">
    <source>
        <dbReference type="SAM" id="MobiDB-lite"/>
    </source>
</evidence>
<dbReference type="PRINTS" id="PR02050">
    <property type="entry name" value="B14GALTRFASE"/>
</dbReference>
<dbReference type="GO" id="GO:0008378">
    <property type="term" value="F:galactosyltransferase activity"/>
    <property type="evidence" value="ECO:0007669"/>
    <property type="project" value="TreeGrafter"/>
</dbReference>
<gene>
    <name evidence="13" type="ORF">SEMRO_778_G201120.1</name>
</gene>
<keyword evidence="14" id="KW-1185">Reference proteome</keyword>
<feature type="compositionally biased region" description="Gly residues" evidence="11">
    <location>
        <begin position="213"/>
        <end position="229"/>
    </location>
</feature>
<dbReference type="Gene3D" id="3.90.550.10">
    <property type="entry name" value="Spore Coat Polysaccharide Biosynthesis Protein SpsA, Chain A"/>
    <property type="match status" value="1"/>
</dbReference>
<proteinExistence type="inferred from homology"/>
<comment type="subcellular location">
    <subcellularLocation>
        <location evidence="1">Membrane</location>
        <topology evidence="1">Single-pass type II membrane protein</topology>
    </subcellularLocation>
</comment>
<evidence type="ECO:0000256" key="3">
    <source>
        <dbReference type="ARBA" id="ARBA00005735"/>
    </source>
</evidence>
<evidence type="ECO:0000256" key="6">
    <source>
        <dbReference type="ARBA" id="ARBA00022692"/>
    </source>
</evidence>
<feature type="domain" description="Glycosyl transferase CAP10" evidence="12">
    <location>
        <begin position="597"/>
        <end position="924"/>
    </location>
</feature>
<evidence type="ECO:0000313" key="14">
    <source>
        <dbReference type="Proteomes" id="UP001153069"/>
    </source>
</evidence>
<keyword evidence="8" id="KW-1133">Transmembrane helix</keyword>
<keyword evidence="6" id="KW-0812">Transmembrane</keyword>
<feature type="compositionally biased region" description="Low complexity" evidence="11">
    <location>
        <begin position="330"/>
        <end position="349"/>
    </location>
</feature>
<feature type="compositionally biased region" description="Basic and acidic residues" evidence="11">
    <location>
        <begin position="110"/>
        <end position="124"/>
    </location>
</feature>
<feature type="compositionally biased region" description="Basic and acidic residues" evidence="11">
    <location>
        <begin position="433"/>
        <end position="443"/>
    </location>
</feature>
<protein>
    <submittedName>
        <fullName evidence="13">4-N-acetylgalactosaminyltransferase bre-4</fullName>
    </submittedName>
</protein>
<feature type="compositionally biased region" description="Basic and acidic residues" evidence="11">
    <location>
        <begin position="268"/>
        <end position="278"/>
    </location>
</feature>
<dbReference type="SMART" id="SM00672">
    <property type="entry name" value="CAP10"/>
    <property type="match status" value="1"/>
</dbReference>
<feature type="compositionally biased region" description="Gly residues" evidence="11">
    <location>
        <begin position="58"/>
        <end position="76"/>
    </location>
</feature>
<evidence type="ECO:0000256" key="1">
    <source>
        <dbReference type="ARBA" id="ARBA00004606"/>
    </source>
</evidence>
<comment type="similarity">
    <text evidence="3">Belongs to the glycosyltransferase 7 family.</text>
</comment>
<keyword evidence="5" id="KW-0808">Transferase</keyword>
<dbReference type="InterPro" id="IPR027995">
    <property type="entry name" value="Galactosyl_T_N"/>
</dbReference>
<evidence type="ECO:0000256" key="8">
    <source>
        <dbReference type="ARBA" id="ARBA00022989"/>
    </source>
</evidence>
<dbReference type="AlphaFoldDB" id="A0A9N8E7V7"/>
<dbReference type="Pfam" id="PF13733">
    <property type="entry name" value="Glyco_transf_7N"/>
    <property type="match status" value="1"/>
</dbReference>
<dbReference type="GO" id="GO:0016020">
    <property type="term" value="C:membrane"/>
    <property type="evidence" value="ECO:0007669"/>
    <property type="project" value="UniProtKB-SubCell"/>
</dbReference>